<evidence type="ECO:0000259" key="9">
    <source>
        <dbReference type="Pfam" id="PF01471"/>
    </source>
</evidence>
<name>A0A934TQT5_9BURK</name>
<feature type="domain" description="Peptidoglycan binding-like" evidence="9">
    <location>
        <begin position="1013"/>
        <end position="1068"/>
    </location>
</feature>
<reference evidence="10" key="1">
    <citation type="journal article" date="2012" name="J. Microbiol. Biotechnol.">
        <title>Ramlibacter ginsenosidimutans sp. nov., with ginsenoside-converting activity.</title>
        <authorList>
            <person name="Wang L."/>
            <person name="An D.S."/>
            <person name="Kim S.G."/>
            <person name="Jin F.X."/>
            <person name="Kim S.C."/>
            <person name="Lee S.T."/>
            <person name="Im W.T."/>
        </authorList>
    </citation>
    <scope>NUCLEOTIDE SEQUENCE</scope>
    <source>
        <strain evidence="10">KACC 17527</strain>
    </source>
</reference>
<dbReference type="InterPro" id="IPR002477">
    <property type="entry name" value="Peptidoglycan-bd-like"/>
</dbReference>
<dbReference type="InterPro" id="IPR006665">
    <property type="entry name" value="OmpA-like"/>
</dbReference>
<dbReference type="PROSITE" id="PS00138">
    <property type="entry name" value="SUBTILASE_SER"/>
    <property type="match status" value="1"/>
</dbReference>
<evidence type="ECO:0000256" key="6">
    <source>
        <dbReference type="SAM" id="MobiDB-lite"/>
    </source>
</evidence>
<feature type="region of interest" description="Disordered" evidence="6">
    <location>
        <begin position="1073"/>
        <end position="1106"/>
    </location>
</feature>
<evidence type="ECO:0000256" key="5">
    <source>
        <dbReference type="PROSITE-ProRule" id="PRU01240"/>
    </source>
</evidence>
<sequence>MDPALFELLAEGAPDDEVAVVLRLAADRPVPPGVRIVSRFGAIATCRLLRSDILLVRGDPAVYSMKATHSVQPEPEPEPFADVEMDEAAAMDLELRASDLRRPPGLSETGQGVVVAHIDWGADIAHPDFRRADGRTRFAALWDQAGTPDPRRPNPYGYGRIHTAADIDRALRTADPYAALGYHPGRARPSGGSHGSHTLGISAGSGLAGGPAGVAPDATLVFVDLSTGRQPAGSGLGDSAALLEALDFIAATAADLGRPGPPLPLVVNASLGRQAGEHDGETLTEQAMDAFLQAAPARAIVQSTGNYFGRHIHASGLLRPGGSTVLELRVVEGHPPHEVDLWYPGPDLLAIEVRGPEGVEPAYAVPGRQTVVHYRGRPVGRLYHRRFDPNNGDHEVALYLDEDAPAGRWELRLAAEDAVDGRWHAWIERGPGPGALQAVFAGPDDTPCCTLGTICNGRRTIAVGAVDAHARGGPLARFSSGGPTRDGRGKPDLVAPGKAVLSCRSASLRGGDEPLLVRMSGTSMAAPHVAGAVALMFAAAPRPLAIAETRRLLLASTRPVLPPSDPVSAWRLGAGHLDIAAAVEATRRVDSLNPDTRSDAMPKPAAPIPESPTDEAAPSCECADARAREQQPTLETLERVAREAFQGAAREWLAQAAPERAEAARAEAAEAAAPEHAEDAPAEATSFSGDDSRRDRRSRAAPLPFQFQIPIGGGAPSLAMPIGGSGSPFAFSVPLAGTPAPAPAVPAPAPAAAAPAPAPATPAAAPAAPLVPPGDQPLPPLAAVSSGLFDAPVLVAGPVDISPSSTPAGEAIAVPPPGLGLLAAAEASLDEARESGAPGTPHWLGDLLARTLPELDGVPSATTLFQAFVHPEAAPGRRHLRDRFARYLVPVAAPGASVQALRVLPGDLLLRVAPGQDFGHVAVVGSPIVCRAGELGSWGWQAPGDDSPRDGLYVQVVELQPRVRRLADRWARRIADARGLVLPGTLLLRRRHAIAESPADSEDLLHALAEDSATDVRWLQDALNHVLGTHLVVDGDAGPQTRNAVRAFQQQHGLTPDGVAGPRTLAALRDALEQRGGASQPSSSPGGGGQAAAGGPPGSGPCATLSGFAQGESTLTATHHSQLAALAADILRQGTRAVLVTGYASQEGADAYNFVLGMQRASRVSGELRALLDRLQPGVSARIAIVPASRGESDQIAGGDYVANRRVTICPQAAPQPQPLPVATRVFRVVAKSFIGPIGSRYGSLRCQLDSTVSTVAKIISPIGGAVIDWLSPDASDVALRALAAATDAAFSEDPRDDRPFTAPPPEGKGYRLFSRGQINAQCRGTEVMAVTLAGAIDTDSGKECIPSTGLCLQAPPLIVDQPFVTRRIDPSHVAFRWGVKGRPPRGAELGVQIPCMRDSVYIWHQIDGIVDCSSGTPAVTGLTLTGSRFPSHRLWLDGVLAQDIRQGPLSGLWDGTSGDPTRVR</sequence>
<comment type="similarity">
    <text evidence="1 5">Belongs to the peptidase S8 family.</text>
</comment>
<evidence type="ECO:0000256" key="2">
    <source>
        <dbReference type="ARBA" id="ARBA00022670"/>
    </source>
</evidence>
<keyword evidence="11" id="KW-1185">Reference proteome</keyword>
<evidence type="ECO:0000256" key="3">
    <source>
        <dbReference type="ARBA" id="ARBA00022801"/>
    </source>
</evidence>
<gene>
    <name evidence="10" type="ORF">JJB11_02755</name>
</gene>
<feature type="domain" description="Peptidase S8/S53" evidence="7">
    <location>
        <begin position="459"/>
        <end position="557"/>
    </location>
</feature>
<dbReference type="GO" id="GO:0004252">
    <property type="term" value="F:serine-type endopeptidase activity"/>
    <property type="evidence" value="ECO:0007669"/>
    <property type="project" value="UniProtKB-UniRule"/>
</dbReference>
<dbReference type="Gene3D" id="2.60.120.1290">
    <property type="match status" value="1"/>
</dbReference>
<dbReference type="Pfam" id="PF00082">
    <property type="entry name" value="Peptidase_S8"/>
    <property type="match status" value="2"/>
</dbReference>
<dbReference type="InterPro" id="IPR036737">
    <property type="entry name" value="OmpA-like_sf"/>
</dbReference>
<feature type="domain" description="OmpA-like" evidence="8">
    <location>
        <begin position="1108"/>
        <end position="1168"/>
    </location>
</feature>
<feature type="region of interest" description="Disordered" evidence="6">
    <location>
        <begin position="656"/>
        <end position="698"/>
    </location>
</feature>
<keyword evidence="2 5" id="KW-0645">Protease</keyword>
<dbReference type="Proteomes" id="UP000630528">
    <property type="component" value="Unassembled WGS sequence"/>
</dbReference>
<evidence type="ECO:0000259" key="8">
    <source>
        <dbReference type="Pfam" id="PF00691"/>
    </source>
</evidence>
<dbReference type="InterPro" id="IPR000209">
    <property type="entry name" value="Peptidase_S8/S53_dom"/>
</dbReference>
<dbReference type="Gene3D" id="3.40.50.200">
    <property type="entry name" value="Peptidase S8/S53 domain"/>
    <property type="match status" value="1"/>
</dbReference>
<protein>
    <submittedName>
        <fullName evidence="10">S8 family serine peptidase</fullName>
    </submittedName>
</protein>
<feature type="compositionally biased region" description="Gly residues" evidence="6">
    <location>
        <begin position="1085"/>
        <end position="1097"/>
    </location>
</feature>
<proteinExistence type="inferred from homology"/>
<dbReference type="PROSITE" id="PS51892">
    <property type="entry name" value="SUBTILASE"/>
    <property type="match status" value="1"/>
</dbReference>
<dbReference type="SUPFAM" id="SSF47090">
    <property type="entry name" value="PGBD-like"/>
    <property type="match status" value="1"/>
</dbReference>
<evidence type="ECO:0000313" key="10">
    <source>
        <dbReference type="EMBL" id="MBK6005002.1"/>
    </source>
</evidence>
<keyword evidence="3 5" id="KW-0378">Hydrolase</keyword>
<feature type="compositionally biased region" description="Basic and acidic residues" evidence="6">
    <location>
        <begin position="659"/>
        <end position="679"/>
    </location>
</feature>
<dbReference type="PRINTS" id="PR00723">
    <property type="entry name" value="SUBTILISIN"/>
</dbReference>
<organism evidence="10 11">
    <name type="scientific">Ramlibacter ginsenosidimutans</name>
    <dbReference type="NCBI Taxonomy" id="502333"/>
    <lineage>
        <taxon>Bacteria</taxon>
        <taxon>Pseudomonadati</taxon>
        <taxon>Pseudomonadota</taxon>
        <taxon>Betaproteobacteria</taxon>
        <taxon>Burkholderiales</taxon>
        <taxon>Comamonadaceae</taxon>
        <taxon>Ramlibacter</taxon>
    </lineage>
</organism>
<dbReference type="InterPro" id="IPR050131">
    <property type="entry name" value="Peptidase_S8_subtilisin-like"/>
</dbReference>
<dbReference type="SUPFAM" id="SSF52743">
    <property type="entry name" value="Subtilisin-like"/>
    <property type="match status" value="1"/>
</dbReference>
<feature type="active site" description="Charge relay system" evidence="5">
    <location>
        <position position="194"/>
    </location>
</feature>
<accession>A0A934TQT5</accession>
<feature type="compositionally biased region" description="Basic and acidic residues" evidence="6">
    <location>
        <begin position="591"/>
        <end position="600"/>
    </location>
</feature>
<feature type="active site" description="Charge relay system" evidence="5">
    <location>
        <position position="523"/>
    </location>
</feature>
<dbReference type="InterPro" id="IPR023828">
    <property type="entry name" value="Peptidase_S8_Ser-AS"/>
</dbReference>
<dbReference type="RefSeq" id="WP_201166367.1">
    <property type="nucleotide sequence ID" value="NZ_JAEPWM010000001.1"/>
</dbReference>
<dbReference type="Pfam" id="PF01471">
    <property type="entry name" value="PG_binding_1"/>
    <property type="match status" value="1"/>
</dbReference>
<evidence type="ECO:0000259" key="7">
    <source>
        <dbReference type="Pfam" id="PF00082"/>
    </source>
</evidence>
<comment type="caution">
    <text evidence="10">The sequence shown here is derived from an EMBL/GenBank/DDBJ whole genome shotgun (WGS) entry which is preliminary data.</text>
</comment>
<evidence type="ECO:0000313" key="11">
    <source>
        <dbReference type="Proteomes" id="UP000630528"/>
    </source>
</evidence>
<dbReference type="InterPro" id="IPR036852">
    <property type="entry name" value="Peptidase_S8/S53_dom_sf"/>
</dbReference>
<feature type="compositionally biased region" description="Low complexity" evidence="6">
    <location>
        <begin position="750"/>
        <end position="767"/>
    </location>
</feature>
<evidence type="ECO:0000256" key="4">
    <source>
        <dbReference type="ARBA" id="ARBA00022825"/>
    </source>
</evidence>
<dbReference type="InterPro" id="IPR036365">
    <property type="entry name" value="PGBD-like_sf"/>
</dbReference>
<dbReference type="SUPFAM" id="SSF103088">
    <property type="entry name" value="OmpA-like"/>
    <property type="match status" value="1"/>
</dbReference>
<dbReference type="InterPro" id="IPR036366">
    <property type="entry name" value="PGBDSf"/>
</dbReference>
<keyword evidence="4 5" id="KW-0720">Serine protease</keyword>
<dbReference type="EMBL" id="JAEPWM010000001">
    <property type="protein sequence ID" value="MBK6005002.1"/>
    <property type="molecule type" value="Genomic_DNA"/>
</dbReference>
<dbReference type="Gene3D" id="1.10.101.10">
    <property type="entry name" value="PGBD-like superfamily/PGBD"/>
    <property type="match status" value="1"/>
</dbReference>
<dbReference type="Gene3D" id="3.30.1330.60">
    <property type="entry name" value="OmpA-like domain"/>
    <property type="match status" value="1"/>
</dbReference>
<feature type="region of interest" description="Disordered" evidence="6">
    <location>
        <begin position="743"/>
        <end position="767"/>
    </location>
</feature>
<feature type="active site" description="Charge relay system" evidence="5">
    <location>
        <position position="119"/>
    </location>
</feature>
<feature type="region of interest" description="Disordered" evidence="6">
    <location>
        <begin position="591"/>
        <end position="634"/>
    </location>
</feature>
<dbReference type="GO" id="GO:0006508">
    <property type="term" value="P:proteolysis"/>
    <property type="evidence" value="ECO:0007669"/>
    <property type="project" value="UniProtKB-KW"/>
</dbReference>
<reference evidence="10" key="2">
    <citation type="submission" date="2021-01" db="EMBL/GenBank/DDBJ databases">
        <authorList>
            <person name="Kang M."/>
        </authorList>
    </citation>
    <scope>NUCLEOTIDE SEQUENCE</scope>
    <source>
        <strain evidence="10">KACC 17527</strain>
    </source>
</reference>
<dbReference type="PANTHER" id="PTHR43806:SF11">
    <property type="entry name" value="CEREVISIN-RELATED"/>
    <property type="match status" value="1"/>
</dbReference>
<dbReference type="PANTHER" id="PTHR43806">
    <property type="entry name" value="PEPTIDASE S8"/>
    <property type="match status" value="1"/>
</dbReference>
<evidence type="ECO:0000256" key="1">
    <source>
        <dbReference type="ARBA" id="ARBA00011073"/>
    </source>
</evidence>
<dbReference type="Pfam" id="PF00691">
    <property type="entry name" value="OmpA"/>
    <property type="match status" value="1"/>
</dbReference>
<dbReference type="InterPro" id="IPR015500">
    <property type="entry name" value="Peptidase_S8_subtilisin-rel"/>
</dbReference>
<feature type="domain" description="Peptidase S8/S53" evidence="7">
    <location>
        <begin position="110"/>
        <end position="307"/>
    </location>
</feature>